<feature type="region of interest" description="Disordered" evidence="1">
    <location>
        <begin position="471"/>
        <end position="508"/>
    </location>
</feature>
<evidence type="ECO:0000256" key="1">
    <source>
        <dbReference type="SAM" id="MobiDB-lite"/>
    </source>
</evidence>
<gene>
    <name evidence="2" type="ORF">SDC9_26423</name>
</gene>
<protein>
    <submittedName>
        <fullName evidence="2">Uncharacterized protein</fullName>
    </submittedName>
</protein>
<comment type="caution">
    <text evidence="2">The sequence shown here is derived from an EMBL/GenBank/DDBJ whole genome shotgun (WGS) entry which is preliminary data.</text>
</comment>
<sequence length="537" mass="57672">MIAQEAALHDLPLGRDLAARDLGRCLGPVDRGDAGRGGGVFAVPLRERCADPVATRSGRGEENGRERLAPGAAQHHVLEIRGAGADDLAAQRAGAHLDPACELEILREPAVEAQAAGLAVEKARIAGAVEAEGIERQRRLARLGQIGGAEHRAAEADLGPVLDRAERDLVARQRPAEQPGPVDAAGAEAHGRAGFRGAIAREERDRRRAAAGEGGKPVPERGLDRRPRKEDVAQPCERPGLALGGGLERGEQQLHPERHTDVERRAHRLHQIERGTDRVLRRRPVEMQRAAVPDHLEQVVEPAEDMVPGHPVDQHRPLGKEGPERDGGGLAGRDLAAGDGDALRCAGAAGGKEDRGPVPGLRRMIGARRGRWHRVGQGKAAGGMARGGDDQIGLRDRKKAHCLLPARIAERKGRQRDMDEAAAQAGEPQPQRRDAGGQQRRHPRAGAQAMRRHEPVAQLPRLGQRRTIGDAVAPPGPGRGHQHPLRIDGREPVKNVGPIVGQRDRRAQHERPVLALRLDQPGAHFPALRSRACSALS</sequence>
<feature type="region of interest" description="Disordered" evidence="1">
    <location>
        <begin position="308"/>
        <end position="335"/>
    </location>
</feature>
<feature type="compositionally biased region" description="Basic and acidic residues" evidence="1">
    <location>
        <begin position="199"/>
        <end position="210"/>
    </location>
</feature>
<accession>A0A644UP27</accession>
<feature type="region of interest" description="Disordered" evidence="1">
    <location>
        <begin position="409"/>
        <end position="451"/>
    </location>
</feature>
<dbReference type="AlphaFoldDB" id="A0A644UP27"/>
<feature type="compositionally biased region" description="Basic and acidic residues" evidence="1">
    <location>
        <begin position="312"/>
        <end position="327"/>
    </location>
</feature>
<evidence type="ECO:0000313" key="2">
    <source>
        <dbReference type="EMBL" id="MPL80522.1"/>
    </source>
</evidence>
<reference evidence="2" key="1">
    <citation type="submission" date="2019-08" db="EMBL/GenBank/DDBJ databases">
        <authorList>
            <person name="Kucharzyk K."/>
            <person name="Murdoch R.W."/>
            <person name="Higgins S."/>
            <person name="Loffler F."/>
        </authorList>
    </citation>
    <scope>NUCLEOTIDE SEQUENCE</scope>
</reference>
<dbReference type="EMBL" id="VSSQ01000138">
    <property type="protein sequence ID" value="MPL80522.1"/>
    <property type="molecule type" value="Genomic_DNA"/>
</dbReference>
<feature type="compositionally biased region" description="Basic and acidic residues" evidence="1">
    <location>
        <begin position="218"/>
        <end position="232"/>
    </location>
</feature>
<organism evidence="2">
    <name type="scientific">bioreactor metagenome</name>
    <dbReference type="NCBI Taxonomy" id="1076179"/>
    <lineage>
        <taxon>unclassified sequences</taxon>
        <taxon>metagenomes</taxon>
        <taxon>ecological metagenomes</taxon>
    </lineage>
</organism>
<feature type="compositionally biased region" description="Basic and acidic residues" evidence="1">
    <location>
        <begin position="248"/>
        <end position="257"/>
    </location>
</feature>
<feature type="region of interest" description="Disordered" evidence="1">
    <location>
        <begin position="172"/>
        <end position="257"/>
    </location>
</feature>
<name>A0A644UP27_9ZZZZ</name>
<feature type="compositionally biased region" description="Basic and acidic residues" evidence="1">
    <location>
        <begin position="409"/>
        <end position="419"/>
    </location>
</feature>
<proteinExistence type="predicted"/>